<dbReference type="HOGENOM" id="CLU_2942331_0_0_1"/>
<dbReference type="AlphaFoldDB" id="F8MSK0"/>
<accession>F8MSK0</accession>
<protein>
    <submittedName>
        <fullName evidence="2">Uncharacterized protein</fullName>
    </submittedName>
</protein>
<dbReference type="KEGG" id="nte:NEUTE1DRAFT117656"/>
<name>F8MSK0_NEUT8</name>
<dbReference type="EMBL" id="GL891306">
    <property type="protein sequence ID" value="EGO55087.1"/>
    <property type="molecule type" value="Genomic_DNA"/>
</dbReference>
<organism evidence="2 3">
    <name type="scientific">Neurospora tetrasperma (strain FGSC 2508 / ATCC MYA-4615 / P0657)</name>
    <dbReference type="NCBI Taxonomy" id="510951"/>
    <lineage>
        <taxon>Eukaryota</taxon>
        <taxon>Fungi</taxon>
        <taxon>Dikarya</taxon>
        <taxon>Ascomycota</taxon>
        <taxon>Pezizomycotina</taxon>
        <taxon>Sordariomycetes</taxon>
        <taxon>Sordariomycetidae</taxon>
        <taxon>Sordariales</taxon>
        <taxon>Sordariaceae</taxon>
        <taxon>Neurospora</taxon>
    </lineage>
</organism>
<gene>
    <name evidence="2" type="ORF">NEUTE1DRAFT_117656</name>
</gene>
<keyword evidence="3" id="KW-1185">Reference proteome</keyword>
<dbReference type="RefSeq" id="XP_009852962.1">
    <property type="nucleotide sequence ID" value="XM_009854660.1"/>
</dbReference>
<dbReference type="Proteomes" id="UP000008065">
    <property type="component" value="Unassembled WGS sequence"/>
</dbReference>
<proteinExistence type="predicted"/>
<dbReference type="VEuPathDB" id="FungiDB:NEUTE1DRAFT_117656"/>
<evidence type="ECO:0000313" key="2">
    <source>
        <dbReference type="EMBL" id="EGO55087.1"/>
    </source>
</evidence>
<sequence>MAYKLQHSSSLPYRVSVAGVSRMRRDGEVVRGQEGGIERVNNDGPATPNGLPLPTTWVTV</sequence>
<evidence type="ECO:0000313" key="3">
    <source>
        <dbReference type="Proteomes" id="UP000008065"/>
    </source>
</evidence>
<reference evidence="3" key="1">
    <citation type="journal article" date="2011" name="Genetics">
        <title>Massive changes in genome architecture accompany the transition to self-fertility in the filamentous fungus Neurospora tetrasperma.</title>
        <authorList>
            <person name="Ellison C.E."/>
            <person name="Stajich J.E."/>
            <person name="Jacobson D.J."/>
            <person name="Natvig D.O."/>
            <person name="Lapidus A."/>
            <person name="Foster B."/>
            <person name="Aerts A."/>
            <person name="Riley R."/>
            <person name="Lindquist E.A."/>
            <person name="Grigoriev I.V."/>
            <person name="Taylor J.W."/>
        </authorList>
    </citation>
    <scope>NUCLEOTIDE SEQUENCE [LARGE SCALE GENOMIC DNA]</scope>
    <source>
        <strain evidence="3">FGSC 2508 / P0657</strain>
    </source>
</reference>
<dbReference type="GeneID" id="20823353"/>
<feature type="region of interest" description="Disordered" evidence="1">
    <location>
        <begin position="36"/>
        <end position="60"/>
    </location>
</feature>
<evidence type="ECO:0000256" key="1">
    <source>
        <dbReference type="SAM" id="MobiDB-lite"/>
    </source>
</evidence>